<gene>
    <name evidence="1" type="ORF">BD311DRAFT_745293</name>
</gene>
<reference evidence="1" key="1">
    <citation type="submission" date="2019-01" db="EMBL/GenBank/DDBJ databases">
        <title>Draft genome sequences of three monokaryotic isolates of the white-rot basidiomycete fungus Dichomitus squalens.</title>
        <authorList>
            <consortium name="DOE Joint Genome Institute"/>
            <person name="Lopez S.C."/>
            <person name="Andreopoulos B."/>
            <person name="Pangilinan J."/>
            <person name="Lipzen A."/>
            <person name="Riley R."/>
            <person name="Ahrendt S."/>
            <person name="Ng V."/>
            <person name="Barry K."/>
            <person name="Daum C."/>
            <person name="Grigoriev I.V."/>
            <person name="Hilden K.S."/>
            <person name="Makela M.R."/>
            <person name="de Vries R.P."/>
        </authorList>
    </citation>
    <scope>NUCLEOTIDE SEQUENCE [LARGE SCALE GENOMIC DNA]</scope>
    <source>
        <strain evidence="1">OM18370.1</strain>
    </source>
</reference>
<evidence type="ECO:0000313" key="1">
    <source>
        <dbReference type="EMBL" id="TBU34944.1"/>
    </source>
</evidence>
<proteinExistence type="predicted"/>
<sequence length="157" mass="17178">MLLDNSPSSLLRVSNRILGVVTAGSRKVLEGWDRGASTTIGATMMPSQRRGTSHGLSKELEEAVAIVSAGRRGRLDKGSHRPNSVAPEVLEEIRQGPWRTIWSATALFSASGGRPVYVLVELPSNVKGVRFRKKDEEMIPCLPSEHPRQSLMRDFGS</sequence>
<dbReference type="Proteomes" id="UP000292957">
    <property type="component" value="Unassembled WGS sequence"/>
</dbReference>
<dbReference type="AlphaFoldDB" id="A0A4Q9N320"/>
<accession>A0A4Q9N320</accession>
<dbReference type="EMBL" id="ML143387">
    <property type="protein sequence ID" value="TBU34944.1"/>
    <property type="molecule type" value="Genomic_DNA"/>
</dbReference>
<protein>
    <submittedName>
        <fullName evidence="1">Uncharacterized protein</fullName>
    </submittedName>
</protein>
<name>A0A4Q9N320_9APHY</name>
<organism evidence="1">
    <name type="scientific">Dichomitus squalens</name>
    <dbReference type="NCBI Taxonomy" id="114155"/>
    <lineage>
        <taxon>Eukaryota</taxon>
        <taxon>Fungi</taxon>
        <taxon>Dikarya</taxon>
        <taxon>Basidiomycota</taxon>
        <taxon>Agaricomycotina</taxon>
        <taxon>Agaricomycetes</taxon>
        <taxon>Polyporales</taxon>
        <taxon>Polyporaceae</taxon>
        <taxon>Dichomitus</taxon>
    </lineage>
</organism>